<evidence type="ECO:0000256" key="1">
    <source>
        <dbReference type="SAM" id="Coils"/>
    </source>
</evidence>
<reference evidence="4" key="3">
    <citation type="submission" date="2025-04" db="UniProtKB">
        <authorList>
            <consortium name="RefSeq"/>
        </authorList>
    </citation>
    <scope>IDENTIFICATION</scope>
    <source>
        <strain evidence="4">CBS 304.34</strain>
    </source>
</reference>
<dbReference type="OrthoDB" id="3777260at2759"/>
<accession>A0A6A6XZ26</accession>
<evidence type="ECO:0000313" key="2">
    <source>
        <dbReference type="EMBL" id="KAF2801660.1"/>
    </source>
</evidence>
<dbReference type="AlphaFoldDB" id="A0A6A6XZ26"/>
<keyword evidence="1" id="KW-0175">Coiled coil</keyword>
<name>A0A6A6XZ26_9PEZI</name>
<dbReference type="Proteomes" id="UP000504636">
    <property type="component" value="Unplaced"/>
</dbReference>
<gene>
    <name evidence="2 4" type="ORF">BDZ99DRAFT_528133</name>
</gene>
<protein>
    <submittedName>
        <fullName evidence="2 4">Uncharacterized protein</fullName>
    </submittedName>
</protein>
<proteinExistence type="predicted"/>
<reference evidence="2 4" key="1">
    <citation type="journal article" date="2020" name="Stud. Mycol.">
        <title>101 Dothideomycetes genomes: a test case for predicting lifestyles and emergence of pathogens.</title>
        <authorList>
            <person name="Haridas S."/>
            <person name="Albert R."/>
            <person name="Binder M."/>
            <person name="Bloem J."/>
            <person name="Labutti K."/>
            <person name="Salamov A."/>
            <person name="Andreopoulos B."/>
            <person name="Baker S."/>
            <person name="Barry K."/>
            <person name="Bills G."/>
            <person name="Bluhm B."/>
            <person name="Cannon C."/>
            <person name="Castanera R."/>
            <person name="Culley D."/>
            <person name="Daum C."/>
            <person name="Ezra D."/>
            <person name="Gonzalez J."/>
            <person name="Henrissat B."/>
            <person name="Kuo A."/>
            <person name="Liang C."/>
            <person name="Lipzen A."/>
            <person name="Lutzoni F."/>
            <person name="Magnuson J."/>
            <person name="Mondo S."/>
            <person name="Nolan M."/>
            <person name="Ohm R."/>
            <person name="Pangilinan J."/>
            <person name="Park H.-J."/>
            <person name="Ramirez L."/>
            <person name="Alfaro M."/>
            <person name="Sun H."/>
            <person name="Tritt A."/>
            <person name="Yoshinaga Y."/>
            <person name="Zwiers L.-H."/>
            <person name="Turgeon B."/>
            <person name="Goodwin S."/>
            <person name="Spatafora J."/>
            <person name="Crous P."/>
            <person name="Grigoriev I."/>
        </authorList>
    </citation>
    <scope>NUCLEOTIDE SEQUENCE</scope>
    <source>
        <strain evidence="2 4">CBS 304.34</strain>
    </source>
</reference>
<feature type="coiled-coil region" evidence="1">
    <location>
        <begin position="159"/>
        <end position="253"/>
    </location>
</feature>
<sequence length="403" mass="46104">MSFNNSKDLSIGLTPPSSAARLHTRAVLLTYCLDPQAAAGASKDDPFARHLNPFMPKRADTGAQLSTLNNRMRGLAMDLYLKEEEVRLLRENVARLSDPERASEAEIIASKDADIAALHQELWRANQKNESTDRTARLQREHIQVLQRDLNKWKNVGDVEALQVALEQKNEELTEVCADLEAFKFERTHDKQTIKTHAEQIEQQKQEMNHQAAVIEAHQQEMQRRDAEAVEKIQQLEEQLKQAASEAGQYIAKLEQDLKHRAPDSETMKKLTDAQVQIGKLRASATLAERNLGNIVRSKLVGAVFLRRPDPSTILTEEVLCCYNCWARNEQCDNKVVCRRCADNRVPCRRWRCAASVVGETVCPRVNCPHNHDWNGWLKAEVKRPVWWLQGAIRRVKMVLWWV</sequence>
<dbReference type="GeneID" id="54467238"/>
<reference evidence="4" key="2">
    <citation type="submission" date="2020-04" db="EMBL/GenBank/DDBJ databases">
        <authorList>
            <consortium name="NCBI Genome Project"/>
        </authorList>
    </citation>
    <scope>NUCLEOTIDE SEQUENCE</scope>
    <source>
        <strain evidence="4">CBS 304.34</strain>
    </source>
</reference>
<evidence type="ECO:0000313" key="3">
    <source>
        <dbReference type="Proteomes" id="UP000504636"/>
    </source>
</evidence>
<keyword evidence="3" id="KW-1185">Reference proteome</keyword>
<dbReference type="EMBL" id="MU003728">
    <property type="protein sequence ID" value="KAF2801660.1"/>
    <property type="molecule type" value="Genomic_DNA"/>
</dbReference>
<dbReference type="RefSeq" id="XP_033568624.1">
    <property type="nucleotide sequence ID" value="XM_033726345.1"/>
</dbReference>
<organism evidence="2">
    <name type="scientific">Mytilinidion resinicola</name>
    <dbReference type="NCBI Taxonomy" id="574789"/>
    <lineage>
        <taxon>Eukaryota</taxon>
        <taxon>Fungi</taxon>
        <taxon>Dikarya</taxon>
        <taxon>Ascomycota</taxon>
        <taxon>Pezizomycotina</taxon>
        <taxon>Dothideomycetes</taxon>
        <taxon>Pleosporomycetidae</taxon>
        <taxon>Mytilinidiales</taxon>
        <taxon>Mytilinidiaceae</taxon>
        <taxon>Mytilinidion</taxon>
    </lineage>
</organism>
<evidence type="ECO:0000313" key="4">
    <source>
        <dbReference type="RefSeq" id="XP_033568624.1"/>
    </source>
</evidence>